<evidence type="ECO:0000256" key="7">
    <source>
        <dbReference type="SAM" id="Coils"/>
    </source>
</evidence>
<feature type="region of interest" description="Disordered" evidence="8">
    <location>
        <begin position="1"/>
        <end position="29"/>
    </location>
</feature>
<evidence type="ECO:0000256" key="8">
    <source>
        <dbReference type="SAM" id="MobiDB-lite"/>
    </source>
</evidence>
<dbReference type="InterPro" id="IPR000943">
    <property type="entry name" value="RNA_pol_sigma70"/>
</dbReference>
<dbReference type="InterPro" id="IPR007624">
    <property type="entry name" value="RNA_pol_sigma70_r3"/>
</dbReference>
<organism evidence="11 12">
    <name type="scientific">Enhygromyxa salina</name>
    <dbReference type="NCBI Taxonomy" id="215803"/>
    <lineage>
        <taxon>Bacteria</taxon>
        <taxon>Pseudomonadati</taxon>
        <taxon>Myxococcota</taxon>
        <taxon>Polyangia</taxon>
        <taxon>Nannocystales</taxon>
        <taxon>Nannocystaceae</taxon>
        <taxon>Enhygromyxa</taxon>
    </lineage>
</organism>
<comment type="caution">
    <text evidence="11">The sequence shown here is derived from an EMBL/GenBank/DDBJ whole genome shotgun (WGS) entry which is preliminary data.</text>
</comment>
<feature type="region of interest" description="Sigma-70 factor domain-4" evidence="6">
    <location>
        <begin position="500"/>
        <end position="553"/>
    </location>
</feature>
<dbReference type="FunFam" id="1.10.601.10:FF:000001">
    <property type="entry name" value="RNA polymerase sigma factor SigA"/>
    <property type="match status" value="1"/>
</dbReference>
<feature type="coiled-coil region" evidence="7">
    <location>
        <begin position="217"/>
        <end position="247"/>
    </location>
</feature>
<evidence type="ECO:0000256" key="1">
    <source>
        <dbReference type="ARBA" id="ARBA00022490"/>
    </source>
</evidence>
<dbReference type="Pfam" id="PF00140">
    <property type="entry name" value="Sigma70_r1_2"/>
    <property type="match status" value="1"/>
</dbReference>
<dbReference type="InterPro" id="IPR036388">
    <property type="entry name" value="WH-like_DNA-bd_sf"/>
</dbReference>
<feature type="DNA-binding region" description="H-T-H motif" evidence="6">
    <location>
        <begin position="526"/>
        <end position="545"/>
    </location>
</feature>
<evidence type="ECO:0000259" key="9">
    <source>
        <dbReference type="PROSITE" id="PS00715"/>
    </source>
</evidence>
<keyword evidence="5 6" id="KW-0804">Transcription</keyword>
<feature type="short sequence motif" description="Interaction with polymerase core subunit RpoC" evidence="6">
    <location>
        <begin position="356"/>
        <end position="359"/>
    </location>
</feature>
<protein>
    <recommendedName>
        <fullName evidence="6">RNA polymerase sigma factor SigA</fullName>
    </recommendedName>
</protein>
<dbReference type="Pfam" id="PF04545">
    <property type="entry name" value="Sigma70_r4"/>
    <property type="match status" value="1"/>
</dbReference>
<dbReference type="InterPro" id="IPR012760">
    <property type="entry name" value="RNA_pol_sigma_RpoD_C"/>
</dbReference>
<comment type="subunit">
    <text evidence="6">Interacts transiently with the RNA polymerase catalytic core.</text>
</comment>
<feature type="domain" description="RNA polymerase sigma-70" evidence="10">
    <location>
        <begin position="525"/>
        <end position="551"/>
    </location>
</feature>
<feature type="region of interest" description="Disordered" evidence="8">
    <location>
        <begin position="145"/>
        <end position="178"/>
    </location>
</feature>
<keyword evidence="2 6" id="KW-0805">Transcription regulation</keyword>
<proteinExistence type="inferred from homology"/>
<dbReference type="CDD" id="cd06171">
    <property type="entry name" value="Sigma70_r4"/>
    <property type="match status" value="1"/>
</dbReference>
<keyword evidence="4 6" id="KW-0238">DNA-binding</keyword>
<dbReference type="InterPro" id="IPR050239">
    <property type="entry name" value="Sigma-70_RNA_pol_init_factors"/>
</dbReference>
<keyword evidence="1 6" id="KW-0963">Cytoplasm</keyword>
<dbReference type="InterPro" id="IPR013324">
    <property type="entry name" value="RNA_pol_sigma_r3/r4-like"/>
</dbReference>
<dbReference type="InterPro" id="IPR013325">
    <property type="entry name" value="RNA_pol_sigma_r2"/>
</dbReference>
<dbReference type="EMBL" id="PVNL01000117">
    <property type="protein sequence ID" value="PRQ01114.1"/>
    <property type="molecule type" value="Genomic_DNA"/>
</dbReference>
<dbReference type="PRINTS" id="PR00046">
    <property type="entry name" value="SIGMA70FCT"/>
</dbReference>
<name>A0A2S9Y7N1_9BACT</name>
<reference evidence="11 12" key="1">
    <citation type="submission" date="2018-03" db="EMBL/GenBank/DDBJ databases">
        <title>Draft Genome Sequences of the Obligatory Marine Myxobacteria Enhygromyxa salina SWB007.</title>
        <authorList>
            <person name="Poehlein A."/>
            <person name="Moghaddam J.A."/>
            <person name="Harms H."/>
            <person name="Alanjari M."/>
            <person name="Koenig G.M."/>
            <person name="Daniel R."/>
            <person name="Schaeberle T.F."/>
        </authorList>
    </citation>
    <scope>NUCLEOTIDE SEQUENCE [LARGE SCALE GENOMIC DNA]</scope>
    <source>
        <strain evidence="11 12">SWB007</strain>
    </source>
</reference>
<dbReference type="InterPro" id="IPR009042">
    <property type="entry name" value="RNA_pol_sigma70_r1_2"/>
</dbReference>
<dbReference type="PROSITE" id="PS00716">
    <property type="entry name" value="SIGMA70_2"/>
    <property type="match status" value="1"/>
</dbReference>
<dbReference type="Pfam" id="PF04542">
    <property type="entry name" value="Sigma70_r2"/>
    <property type="match status" value="1"/>
</dbReference>
<dbReference type="NCBIfam" id="NF004208">
    <property type="entry name" value="PRK05658.1"/>
    <property type="match status" value="1"/>
</dbReference>
<dbReference type="NCBIfam" id="TIGR02393">
    <property type="entry name" value="RpoD_Cterm"/>
    <property type="match status" value="1"/>
</dbReference>
<dbReference type="GO" id="GO:0003677">
    <property type="term" value="F:DNA binding"/>
    <property type="evidence" value="ECO:0007669"/>
    <property type="project" value="UniProtKB-UniRule"/>
</dbReference>
<gene>
    <name evidence="11" type="primary">rpoD_2</name>
    <name evidence="6" type="synonym">sigA</name>
    <name evidence="11" type="ORF">ENSA7_57190</name>
</gene>
<comment type="similarity">
    <text evidence="6">Belongs to the sigma-70 factor family. RpoD/SigA subfamily.</text>
</comment>
<dbReference type="OrthoDB" id="9809557at2"/>
<evidence type="ECO:0000256" key="5">
    <source>
        <dbReference type="ARBA" id="ARBA00023163"/>
    </source>
</evidence>
<dbReference type="InterPro" id="IPR007627">
    <property type="entry name" value="RNA_pol_sigma70_r2"/>
</dbReference>
<feature type="region of interest" description="Sigma-70 factor domain-2" evidence="6">
    <location>
        <begin position="332"/>
        <end position="402"/>
    </location>
</feature>
<comment type="function">
    <text evidence="6">Sigma factors are initiation factors that promote the attachment of RNA polymerase to specific initiation sites and are then released. This sigma factor is the primary sigma factor during exponential growth.</text>
</comment>
<evidence type="ECO:0000256" key="4">
    <source>
        <dbReference type="ARBA" id="ARBA00023125"/>
    </source>
</evidence>
<dbReference type="Gene3D" id="1.10.601.10">
    <property type="entry name" value="RNA Polymerase Primary Sigma Factor"/>
    <property type="match status" value="1"/>
</dbReference>
<evidence type="ECO:0000256" key="6">
    <source>
        <dbReference type="HAMAP-Rule" id="MF_00963"/>
    </source>
</evidence>
<dbReference type="PROSITE" id="PS00715">
    <property type="entry name" value="SIGMA70_1"/>
    <property type="match status" value="1"/>
</dbReference>
<dbReference type="InterPro" id="IPR028630">
    <property type="entry name" value="Sigma70_RpoD"/>
</dbReference>
<dbReference type="SUPFAM" id="SSF88946">
    <property type="entry name" value="Sigma2 domain of RNA polymerase sigma factors"/>
    <property type="match status" value="1"/>
</dbReference>
<evidence type="ECO:0000259" key="10">
    <source>
        <dbReference type="PROSITE" id="PS00716"/>
    </source>
</evidence>
<feature type="domain" description="RNA polymerase sigma-70" evidence="9">
    <location>
        <begin position="356"/>
        <end position="369"/>
    </location>
</feature>
<evidence type="ECO:0000313" key="11">
    <source>
        <dbReference type="EMBL" id="PRQ01114.1"/>
    </source>
</evidence>
<feature type="region of interest" description="Sigma-70 factor domain-3" evidence="6">
    <location>
        <begin position="411"/>
        <end position="487"/>
    </location>
</feature>
<evidence type="ECO:0000256" key="3">
    <source>
        <dbReference type="ARBA" id="ARBA00023082"/>
    </source>
</evidence>
<evidence type="ECO:0000256" key="2">
    <source>
        <dbReference type="ARBA" id="ARBA00023015"/>
    </source>
</evidence>
<feature type="coiled-coil region" evidence="7">
    <location>
        <begin position="283"/>
        <end position="338"/>
    </location>
</feature>
<feature type="compositionally biased region" description="Basic and acidic residues" evidence="8">
    <location>
        <begin position="14"/>
        <end position="29"/>
    </location>
</feature>
<feature type="compositionally biased region" description="Low complexity" evidence="8">
    <location>
        <begin position="168"/>
        <end position="178"/>
    </location>
</feature>
<dbReference type="InterPro" id="IPR007630">
    <property type="entry name" value="RNA_pol_sigma70_r4"/>
</dbReference>
<dbReference type="GO" id="GO:0016987">
    <property type="term" value="F:sigma factor activity"/>
    <property type="evidence" value="ECO:0007669"/>
    <property type="project" value="UniProtKB-UniRule"/>
</dbReference>
<dbReference type="FunFam" id="1.10.10.10:FF:000002">
    <property type="entry name" value="RNA polymerase sigma factor SigA"/>
    <property type="match status" value="1"/>
</dbReference>
<dbReference type="Gene3D" id="1.10.10.10">
    <property type="entry name" value="Winged helix-like DNA-binding domain superfamily/Winged helix DNA-binding domain"/>
    <property type="match status" value="2"/>
</dbReference>
<sequence length="566" mass="64537">MNKSPSSIKPRATTSRDKPQAKPRLIDERGRSVDPVRMYLRKMGTISLLTREGEIEVAKRIETGENKVIDIVLNSPIAIPYVVDLCERVERNLVRVKDAFVIPAKTDEKRPGQDDEPTGQEAAIENMKIQLKRLRKHQRELDRIDEKLREVDADSPPDIESEPDADADAVAAAPAVAPAPVEVEIDAATGDDSKDLGKRAEQQEAAVRSMIDMRLSRKSIEEMSEELSETVENVRRALREVQDCERRAGVDLEELRSTFEGVRLREQEEFKLCRKLGLHPWELHELISRMKVANKRIRRVEQELGVSADELVALYDDLRRARREREAAKAELVEANLRLVVSIAKKYTNRGLQFLDLIQEGNIGLMKAVDKFEYQRGYKFSTYATWWIRQAITRAISDQARTIRVPVHMIESINKLIRTTRQLVQEYGREPTHQEIATKMGMPVEKVRSILRIAKEPISLETPLGEDGDSSLGDLIEDKNALDPGSGVVDRHLSDETRRALASLTPREEKILRLRFGIGEASDHTLEEVGKDFSVTRERIRQIEAKALSKLRKAERSKQLREFVED</sequence>
<dbReference type="HAMAP" id="MF_00963">
    <property type="entry name" value="Sigma70_RpoD_SigA"/>
    <property type="match status" value="1"/>
</dbReference>
<accession>A0A2S9Y7N1</accession>
<dbReference type="PANTHER" id="PTHR30603">
    <property type="entry name" value="RNA POLYMERASE SIGMA FACTOR RPO"/>
    <property type="match status" value="1"/>
</dbReference>
<feature type="compositionally biased region" description="Acidic residues" evidence="8">
    <location>
        <begin position="153"/>
        <end position="167"/>
    </location>
</feature>
<dbReference type="GO" id="GO:0005737">
    <property type="term" value="C:cytoplasm"/>
    <property type="evidence" value="ECO:0007669"/>
    <property type="project" value="UniProtKB-SubCell"/>
</dbReference>
<dbReference type="NCBIfam" id="TIGR02937">
    <property type="entry name" value="sigma70-ECF"/>
    <property type="match status" value="1"/>
</dbReference>
<dbReference type="InterPro" id="IPR014284">
    <property type="entry name" value="RNA_pol_sigma-70_dom"/>
</dbReference>
<evidence type="ECO:0000313" key="12">
    <source>
        <dbReference type="Proteomes" id="UP000238823"/>
    </source>
</evidence>
<dbReference type="GO" id="GO:0006352">
    <property type="term" value="P:DNA-templated transcription initiation"/>
    <property type="evidence" value="ECO:0007669"/>
    <property type="project" value="UniProtKB-UniRule"/>
</dbReference>
<comment type="subcellular location">
    <subcellularLocation>
        <location evidence="6">Cytoplasm</location>
    </subcellularLocation>
</comment>
<dbReference type="Pfam" id="PF04539">
    <property type="entry name" value="Sigma70_r3"/>
    <property type="match status" value="1"/>
</dbReference>
<dbReference type="Proteomes" id="UP000238823">
    <property type="component" value="Unassembled WGS sequence"/>
</dbReference>
<keyword evidence="7" id="KW-0175">Coiled coil</keyword>
<dbReference type="AlphaFoldDB" id="A0A2S9Y7N1"/>
<keyword evidence="3 6" id="KW-0731">Sigma factor</keyword>
<dbReference type="SUPFAM" id="SSF88659">
    <property type="entry name" value="Sigma3 and sigma4 domains of RNA polymerase sigma factors"/>
    <property type="match status" value="2"/>
</dbReference>
<dbReference type="PANTHER" id="PTHR30603:SF60">
    <property type="entry name" value="RNA POLYMERASE SIGMA FACTOR RPOD"/>
    <property type="match status" value="1"/>
</dbReference>